<name>A0A841LWF7_9HYPH</name>
<dbReference type="GO" id="GO:0052621">
    <property type="term" value="F:diguanylate cyclase activity"/>
    <property type="evidence" value="ECO:0007669"/>
    <property type="project" value="UniProtKB-EC"/>
</dbReference>
<comment type="catalytic activity">
    <reaction evidence="2">
        <text>2 GTP = 3',3'-c-di-GMP + 2 diphosphate</text>
        <dbReference type="Rhea" id="RHEA:24898"/>
        <dbReference type="ChEBI" id="CHEBI:33019"/>
        <dbReference type="ChEBI" id="CHEBI:37565"/>
        <dbReference type="ChEBI" id="CHEBI:58805"/>
        <dbReference type="EC" id="2.7.7.65"/>
    </reaction>
</comment>
<feature type="domain" description="GGDEF" evidence="5">
    <location>
        <begin position="244"/>
        <end position="376"/>
    </location>
</feature>
<dbReference type="PANTHER" id="PTHR45138:SF9">
    <property type="entry name" value="DIGUANYLATE CYCLASE DGCM-RELATED"/>
    <property type="match status" value="1"/>
</dbReference>
<feature type="transmembrane region" description="Helical" evidence="4">
    <location>
        <begin position="59"/>
        <end position="79"/>
    </location>
</feature>
<feature type="transmembrane region" description="Helical" evidence="4">
    <location>
        <begin position="112"/>
        <end position="132"/>
    </location>
</feature>
<dbReference type="NCBIfam" id="TIGR00254">
    <property type="entry name" value="GGDEF"/>
    <property type="match status" value="1"/>
</dbReference>
<evidence type="ECO:0000256" key="2">
    <source>
        <dbReference type="ARBA" id="ARBA00034247"/>
    </source>
</evidence>
<feature type="transmembrane region" description="Helical" evidence="4">
    <location>
        <begin position="86"/>
        <end position="106"/>
    </location>
</feature>
<reference evidence="6 7" key="1">
    <citation type="submission" date="2020-08" db="EMBL/GenBank/DDBJ databases">
        <title>Genomic Encyclopedia of Type Strains, Phase IV (KMG-IV): sequencing the most valuable type-strain genomes for metagenomic binning, comparative biology and taxonomic classification.</title>
        <authorList>
            <person name="Goeker M."/>
        </authorList>
    </citation>
    <scope>NUCLEOTIDE SEQUENCE [LARGE SCALE GENOMIC DNA]</scope>
    <source>
        <strain evidence="6 7">DSM 22336</strain>
    </source>
</reference>
<dbReference type="AlphaFoldDB" id="A0A841LWF7"/>
<dbReference type="InterPro" id="IPR043128">
    <property type="entry name" value="Rev_trsase/Diguanyl_cyclase"/>
</dbReference>
<dbReference type="RefSeq" id="WP_184222349.1">
    <property type="nucleotide sequence ID" value="NZ_JACIIU010000006.1"/>
</dbReference>
<keyword evidence="4" id="KW-1133">Transmembrane helix</keyword>
<organism evidence="6 7">
    <name type="scientific">Paenochrobactrum gallinarii</name>
    <dbReference type="NCBI Taxonomy" id="643673"/>
    <lineage>
        <taxon>Bacteria</taxon>
        <taxon>Pseudomonadati</taxon>
        <taxon>Pseudomonadota</taxon>
        <taxon>Alphaproteobacteria</taxon>
        <taxon>Hyphomicrobiales</taxon>
        <taxon>Brucellaceae</taxon>
        <taxon>Paenochrobactrum</taxon>
    </lineage>
</organism>
<dbReference type="CDD" id="cd01949">
    <property type="entry name" value="GGDEF"/>
    <property type="match status" value="1"/>
</dbReference>
<dbReference type="InterPro" id="IPR050469">
    <property type="entry name" value="Diguanylate_Cyclase"/>
</dbReference>
<evidence type="ECO:0000259" key="5">
    <source>
        <dbReference type="PROSITE" id="PS50887"/>
    </source>
</evidence>
<comment type="caution">
    <text evidence="6">The sequence shown here is derived from an EMBL/GenBank/DDBJ whole genome shotgun (WGS) entry which is preliminary data.</text>
</comment>
<dbReference type="Proteomes" id="UP000555393">
    <property type="component" value="Unassembled WGS sequence"/>
</dbReference>
<gene>
    <name evidence="6" type="ORF">FHS77_001760</name>
</gene>
<dbReference type="EC" id="2.7.7.65" evidence="1"/>
<keyword evidence="4" id="KW-0812">Transmembrane</keyword>
<dbReference type="Pfam" id="PF00990">
    <property type="entry name" value="GGDEF"/>
    <property type="match status" value="1"/>
</dbReference>
<dbReference type="PROSITE" id="PS50887">
    <property type="entry name" value="GGDEF"/>
    <property type="match status" value="1"/>
</dbReference>
<feature type="transmembrane region" description="Helical" evidence="4">
    <location>
        <begin position="29"/>
        <end position="53"/>
    </location>
</feature>
<feature type="transmembrane region" description="Helical" evidence="4">
    <location>
        <begin position="6"/>
        <end position="22"/>
    </location>
</feature>
<keyword evidence="7" id="KW-1185">Reference proteome</keyword>
<dbReference type="InterPro" id="IPR000160">
    <property type="entry name" value="GGDEF_dom"/>
</dbReference>
<protein>
    <recommendedName>
        <fullName evidence="1">diguanylate cyclase</fullName>
        <ecNumber evidence="1">2.7.7.65</ecNumber>
    </recommendedName>
</protein>
<dbReference type="InterPro" id="IPR029787">
    <property type="entry name" value="Nucleotide_cyclase"/>
</dbReference>
<dbReference type="SUPFAM" id="SSF55073">
    <property type="entry name" value="Nucleotide cyclase"/>
    <property type="match status" value="1"/>
</dbReference>
<feature type="region of interest" description="Disordered" evidence="3">
    <location>
        <begin position="364"/>
        <end position="384"/>
    </location>
</feature>
<evidence type="ECO:0000256" key="3">
    <source>
        <dbReference type="SAM" id="MobiDB-lite"/>
    </source>
</evidence>
<feature type="transmembrane region" description="Helical" evidence="4">
    <location>
        <begin position="187"/>
        <end position="212"/>
    </location>
</feature>
<dbReference type="PANTHER" id="PTHR45138">
    <property type="entry name" value="REGULATORY COMPONENTS OF SENSORY TRANSDUCTION SYSTEM"/>
    <property type="match status" value="1"/>
</dbReference>
<dbReference type="FunFam" id="3.30.70.270:FF:000001">
    <property type="entry name" value="Diguanylate cyclase domain protein"/>
    <property type="match status" value="1"/>
</dbReference>
<dbReference type="SMART" id="SM00267">
    <property type="entry name" value="GGDEF"/>
    <property type="match status" value="1"/>
</dbReference>
<evidence type="ECO:0000313" key="6">
    <source>
        <dbReference type="EMBL" id="MBB6261210.1"/>
    </source>
</evidence>
<proteinExistence type="predicted"/>
<sequence length="384" mass="43515">MKFALPAILLLVSFFLCSVWFYSRERKYLLICAAGFLLVAFGAIVQTVEIIPFRGGSTVVSGFCYILGSQLMTGGVLYRSGKTINIFIYSLIIILITSGIVYFYYFDNNLFARIYLVNFGVAAFFLIAVFRLRKLVWETSADRILLGCLFLVGIHFFPKVLMTDDTLNKDMHGAAYLNSTYWDVTSFWSVILGLILGLMIILAVGIEVIALLKRDRDTDVLTGLLNRRGLMNRLAAISEEKRSRTDSIIMCDIDYFKSINDRYGHTVGDRVLKQFAGILAGSIGERDWAVRLGGEEFVLILHQKSVGQAYILIERLRNEIEETFFDGLDDMHILTCSFGITKLRHQEDIWAVIDRADKQLFKAKHGGRNRTHAEETKVPLNYSG</sequence>
<keyword evidence="4" id="KW-0472">Membrane</keyword>
<feature type="transmembrane region" description="Helical" evidence="4">
    <location>
        <begin position="144"/>
        <end position="162"/>
    </location>
</feature>
<accession>A0A841LWF7</accession>
<evidence type="ECO:0000256" key="1">
    <source>
        <dbReference type="ARBA" id="ARBA00012528"/>
    </source>
</evidence>
<dbReference type="Gene3D" id="3.30.70.270">
    <property type="match status" value="1"/>
</dbReference>
<dbReference type="EMBL" id="JACIIU010000006">
    <property type="protein sequence ID" value="MBB6261210.1"/>
    <property type="molecule type" value="Genomic_DNA"/>
</dbReference>
<evidence type="ECO:0000313" key="7">
    <source>
        <dbReference type="Proteomes" id="UP000555393"/>
    </source>
</evidence>
<evidence type="ECO:0000256" key="4">
    <source>
        <dbReference type="SAM" id="Phobius"/>
    </source>
</evidence>